<accession>E0TG60</accession>
<reference evidence="1 2" key="2">
    <citation type="journal article" date="2011" name="J. Bacteriol.">
        <title>Complete genome sequence of strain HTCC2503T of Parvularcula bermudensis, the type species of the order "Parvularculales" in the class Alphaproteobacteria.</title>
        <authorList>
            <person name="Oh H.M."/>
            <person name="Kang I."/>
            <person name="Vergin K.L."/>
            <person name="Kang D."/>
            <person name="Rhee K.H."/>
            <person name="Giovannoni S.J."/>
            <person name="Cho J.C."/>
        </authorList>
    </citation>
    <scope>NUCLEOTIDE SEQUENCE [LARGE SCALE GENOMIC DNA]</scope>
    <source>
        <strain evidence="2">ATCC BAA-594 / HTCC2503 / KCTC 12087</strain>
    </source>
</reference>
<dbReference type="HOGENOM" id="CLU_3431896_0_0_5"/>
<name>E0TG60_PARBH</name>
<dbReference type="AlphaFoldDB" id="E0TG60"/>
<dbReference type="Proteomes" id="UP000001302">
    <property type="component" value="Chromosome"/>
</dbReference>
<protein>
    <submittedName>
        <fullName evidence="1">Peptide chain release factor 2</fullName>
    </submittedName>
</protein>
<organism evidence="1 2">
    <name type="scientific">Parvularcula bermudensis (strain ATCC BAA-594 / HTCC2503 / KCTC 12087)</name>
    <dbReference type="NCBI Taxonomy" id="314260"/>
    <lineage>
        <taxon>Bacteria</taxon>
        <taxon>Pseudomonadati</taxon>
        <taxon>Pseudomonadota</taxon>
        <taxon>Alphaproteobacteria</taxon>
        <taxon>Parvularculales</taxon>
        <taxon>Parvularculaceae</taxon>
        <taxon>Parvularcula</taxon>
    </lineage>
</organism>
<evidence type="ECO:0000313" key="2">
    <source>
        <dbReference type="Proteomes" id="UP000001302"/>
    </source>
</evidence>
<gene>
    <name evidence="1" type="ordered locus">PB2503_12969</name>
</gene>
<sequence>MLSAFVIIVARTGNDAA</sequence>
<evidence type="ECO:0000313" key="1">
    <source>
        <dbReference type="EMBL" id="ADM10631.1"/>
    </source>
</evidence>
<proteinExistence type="predicted"/>
<keyword evidence="2" id="KW-1185">Reference proteome</keyword>
<reference evidence="2" key="1">
    <citation type="submission" date="2010-08" db="EMBL/GenBank/DDBJ databases">
        <title>Genome sequence of Parvularcula bermudensis HTCC2503.</title>
        <authorList>
            <person name="Kang D.-M."/>
            <person name="Oh H.-M."/>
            <person name="Cho J.-C."/>
        </authorList>
    </citation>
    <scope>NUCLEOTIDE SEQUENCE [LARGE SCALE GENOMIC DNA]</scope>
    <source>
        <strain evidence="2">ATCC BAA-594 / HTCC2503 / KCTC 12087</strain>
    </source>
</reference>
<dbReference type="EMBL" id="CP002156">
    <property type="protein sequence ID" value="ADM10631.1"/>
    <property type="molecule type" value="Genomic_DNA"/>
</dbReference>
<dbReference type="KEGG" id="pbr:PB2503_12969"/>